<gene>
    <name evidence="2" type="ORF">HNQ61_002563</name>
</gene>
<dbReference type="Proteomes" id="UP000582837">
    <property type="component" value="Unassembled WGS sequence"/>
</dbReference>
<evidence type="ECO:0000313" key="2">
    <source>
        <dbReference type="EMBL" id="MBB6070941.1"/>
    </source>
</evidence>
<evidence type="ECO:0000313" key="3">
    <source>
        <dbReference type="Proteomes" id="UP000582837"/>
    </source>
</evidence>
<reference evidence="2 3" key="1">
    <citation type="submission" date="2020-08" db="EMBL/GenBank/DDBJ databases">
        <title>Genomic Encyclopedia of Type Strains, Phase IV (KMG-IV): sequencing the most valuable type-strain genomes for metagenomic binning, comparative biology and taxonomic classification.</title>
        <authorList>
            <person name="Goeker M."/>
        </authorList>
    </citation>
    <scope>NUCLEOTIDE SEQUENCE [LARGE SCALE GENOMIC DNA]</scope>
    <source>
        <strain evidence="2 3">DSM 29007</strain>
    </source>
</reference>
<name>A0A841GYT3_9BACT</name>
<comment type="caution">
    <text evidence="2">The sequence shown here is derived from an EMBL/GenBank/DDBJ whole genome shotgun (WGS) entry which is preliminary data.</text>
</comment>
<keyword evidence="3" id="KW-1185">Reference proteome</keyword>
<evidence type="ECO:0000256" key="1">
    <source>
        <dbReference type="SAM" id="MobiDB-lite"/>
    </source>
</evidence>
<organism evidence="2 3">
    <name type="scientific">Longimicrobium terrae</name>
    <dbReference type="NCBI Taxonomy" id="1639882"/>
    <lineage>
        <taxon>Bacteria</taxon>
        <taxon>Pseudomonadati</taxon>
        <taxon>Gemmatimonadota</taxon>
        <taxon>Longimicrobiia</taxon>
        <taxon>Longimicrobiales</taxon>
        <taxon>Longimicrobiaceae</taxon>
        <taxon>Longimicrobium</taxon>
    </lineage>
</organism>
<accession>A0A841GYT3</accession>
<dbReference type="EMBL" id="JACHIA010000006">
    <property type="protein sequence ID" value="MBB6070941.1"/>
    <property type="molecule type" value="Genomic_DNA"/>
</dbReference>
<sequence>MDEARLDGSVLGDLLIEALEEAVAHARGEPTGARVRRVERPRHRPGTKIPPFSPGDR</sequence>
<proteinExistence type="predicted"/>
<feature type="region of interest" description="Disordered" evidence="1">
    <location>
        <begin position="27"/>
        <end position="57"/>
    </location>
</feature>
<feature type="compositionally biased region" description="Basic residues" evidence="1">
    <location>
        <begin position="34"/>
        <end position="46"/>
    </location>
</feature>
<protein>
    <submittedName>
        <fullName evidence="2">Uncharacterized protein</fullName>
    </submittedName>
</protein>
<dbReference type="AlphaFoldDB" id="A0A841GYT3"/>